<organism evidence="1 2">
    <name type="scientific">Dictyocaulus viviparus</name>
    <name type="common">Bovine lungworm</name>
    <dbReference type="NCBI Taxonomy" id="29172"/>
    <lineage>
        <taxon>Eukaryota</taxon>
        <taxon>Metazoa</taxon>
        <taxon>Ecdysozoa</taxon>
        <taxon>Nematoda</taxon>
        <taxon>Chromadorea</taxon>
        <taxon>Rhabditida</taxon>
        <taxon>Rhabditina</taxon>
        <taxon>Rhabditomorpha</taxon>
        <taxon>Strongyloidea</taxon>
        <taxon>Metastrongylidae</taxon>
        <taxon>Dictyocaulus</taxon>
    </lineage>
</organism>
<reference evidence="1 2" key="1">
    <citation type="submission" date="2013-11" db="EMBL/GenBank/DDBJ databases">
        <title>Draft genome of the bovine lungworm Dictyocaulus viviparus.</title>
        <authorList>
            <person name="Mitreva M."/>
        </authorList>
    </citation>
    <scope>NUCLEOTIDE SEQUENCE [LARGE SCALE GENOMIC DNA]</scope>
    <source>
        <strain evidence="1 2">HannoverDv2000</strain>
    </source>
</reference>
<feature type="non-terminal residue" evidence="1">
    <location>
        <position position="1"/>
    </location>
</feature>
<evidence type="ECO:0000313" key="1">
    <source>
        <dbReference type="EMBL" id="KJH39963.1"/>
    </source>
</evidence>
<sequence length="44" mass="5194">NPAKAEVWVPFLETLTDAEIEKKMRDQDRNTRRMRRLVGGGFNF</sequence>
<keyword evidence="2" id="KW-1185">Reference proteome</keyword>
<dbReference type="EMBL" id="KN718908">
    <property type="protein sequence ID" value="KJH39963.1"/>
    <property type="molecule type" value="Genomic_DNA"/>
</dbReference>
<accession>A0A0D8X640</accession>
<dbReference type="AlphaFoldDB" id="A0A0D8X640"/>
<protein>
    <submittedName>
        <fullName evidence="1">Uncharacterized protein</fullName>
    </submittedName>
</protein>
<reference evidence="2" key="2">
    <citation type="journal article" date="2016" name="Sci. Rep.">
        <title>Dictyocaulus viviparus genome, variome and transcriptome elucidate lungworm biology and support future intervention.</title>
        <authorList>
            <person name="McNulty S.N."/>
            <person name="Strube C."/>
            <person name="Rosa B.A."/>
            <person name="Martin J.C."/>
            <person name="Tyagi R."/>
            <person name="Choi Y.J."/>
            <person name="Wang Q."/>
            <person name="Hallsworth Pepin K."/>
            <person name="Zhang X."/>
            <person name="Ozersky P."/>
            <person name="Wilson R.K."/>
            <person name="Sternberg P.W."/>
            <person name="Gasser R.B."/>
            <person name="Mitreva M."/>
        </authorList>
    </citation>
    <scope>NUCLEOTIDE SEQUENCE [LARGE SCALE GENOMIC DNA]</scope>
    <source>
        <strain evidence="2">HannoverDv2000</strain>
    </source>
</reference>
<dbReference type="STRING" id="29172.A0A0D8X640"/>
<proteinExistence type="predicted"/>
<name>A0A0D8X640_DICVI</name>
<dbReference type="Proteomes" id="UP000053766">
    <property type="component" value="Unassembled WGS sequence"/>
</dbReference>
<evidence type="ECO:0000313" key="2">
    <source>
        <dbReference type="Proteomes" id="UP000053766"/>
    </source>
</evidence>
<gene>
    <name evidence="1" type="ORF">DICVIV_14127</name>
</gene>